<accession>A0A8J2BTV4</accession>
<dbReference type="EMBL" id="CAJNOB010000027">
    <property type="protein sequence ID" value="CAF0700151.1"/>
    <property type="molecule type" value="Genomic_DNA"/>
</dbReference>
<dbReference type="AlphaFoldDB" id="A0A8J2BTV4"/>
<evidence type="ECO:0000259" key="2">
    <source>
        <dbReference type="Pfam" id="PF07282"/>
    </source>
</evidence>
<dbReference type="GO" id="GO:0003677">
    <property type="term" value="F:DNA binding"/>
    <property type="evidence" value="ECO:0007669"/>
    <property type="project" value="UniProtKB-KW"/>
</dbReference>
<gene>
    <name evidence="3" type="ORF">MPNT_330017</name>
</gene>
<protein>
    <recommendedName>
        <fullName evidence="2">Cas12f1-like TNB domain-containing protein</fullName>
    </recommendedName>
</protein>
<sequence>MRPLAPQGWRQLQSFVEYKASTAGIEVEYVDRTYTSQSCLRYEGLGRRSAHGFECPLSAHSEVNSSRNFGTIGEAAHWPRAAVETPDVESMGRERSAISCALQEGVRLPSRVVYGGASHEGCQKEK</sequence>
<feature type="domain" description="Cas12f1-like TNB" evidence="2">
    <location>
        <begin position="9"/>
        <end position="68"/>
    </location>
</feature>
<keyword evidence="4" id="KW-1185">Reference proteome</keyword>
<dbReference type="Pfam" id="PF07282">
    <property type="entry name" value="Cas12f1-like_TNB"/>
    <property type="match status" value="1"/>
</dbReference>
<evidence type="ECO:0000313" key="4">
    <source>
        <dbReference type="Proteomes" id="UP000663859"/>
    </source>
</evidence>
<proteinExistence type="predicted"/>
<keyword evidence="1" id="KW-0238">DNA-binding</keyword>
<organism evidence="3 4">
    <name type="scientific">Candidatus Methylacidithermus pantelleriae</name>
    <dbReference type="NCBI Taxonomy" id="2744239"/>
    <lineage>
        <taxon>Bacteria</taxon>
        <taxon>Pseudomonadati</taxon>
        <taxon>Verrucomicrobiota</taxon>
        <taxon>Methylacidiphilae</taxon>
        <taxon>Methylacidiphilales</taxon>
        <taxon>Methylacidiphilaceae</taxon>
        <taxon>Candidatus Methylacidithermus</taxon>
    </lineage>
</organism>
<evidence type="ECO:0000313" key="3">
    <source>
        <dbReference type="EMBL" id="CAF0700151.1"/>
    </source>
</evidence>
<dbReference type="Proteomes" id="UP000663859">
    <property type="component" value="Unassembled WGS sequence"/>
</dbReference>
<dbReference type="InterPro" id="IPR010095">
    <property type="entry name" value="Cas12f1-like_TNB"/>
</dbReference>
<reference evidence="3" key="1">
    <citation type="submission" date="2021-02" db="EMBL/GenBank/DDBJ databases">
        <authorList>
            <person name="Cremers G."/>
            <person name="Picone N."/>
        </authorList>
    </citation>
    <scope>NUCLEOTIDE SEQUENCE</scope>
    <source>
        <strain evidence="3">PQ17</strain>
    </source>
</reference>
<evidence type="ECO:0000256" key="1">
    <source>
        <dbReference type="ARBA" id="ARBA00023125"/>
    </source>
</evidence>
<dbReference type="RefSeq" id="WP_214096379.1">
    <property type="nucleotide sequence ID" value="NZ_CAJNOB010000027.1"/>
</dbReference>
<comment type="caution">
    <text evidence="3">The sequence shown here is derived from an EMBL/GenBank/DDBJ whole genome shotgun (WGS) entry which is preliminary data.</text>
</comment>
<name>A0A8J2BTV4_9BACT</name>